<evidence type="ECO:0000313" key="2">
    <source>
        <dbReference type="Proteomes" id="UP000646484"/>
    </source>
</evidence>
<dbReference type="RefSeq" id="WP_186975612.1">
    <property type="nucleotide sequence ID" value="NZ_JACOOH010000003.1"/>
</dbReference>
<protein>
    <submittedName>
        <fullName evidence="1">6-bladed beta-propeller</fullName>
    </submittedName>
</protein>
<dbReference type="Proteomes" id="UP000646484">
    <property type="component" value="Unassembled WGS sequence"/>
</dbReference>
<dbReference type="InterPro" id="IPR011042">
    <property type="entry name" value="6-blade_b-propeller_TolB-like"/>
</dbReference>
<reference evidence="1 2" key="1">
    <citation type="submission" date="2020-08" db="EMBL/GenBank/DDBJ databases">
        <title>Genome public.</title>
        <authorList>
            <person name="Liu C."/>
            <person name="Sun Q."/>
        </authorList>
    </citation>
    <scope>NUCLEOTIDE SEQUENCE [LARGE SCALE GENOMIC DNA]</scope>
    <source>
        <strain evidence="1 2">NSJ-56</strain>
    </source>
</reference>
<accession>A0ABR7CZ60</accession>
<sequence>MKTLHLLSFILYCLVLGCSPQKNSNDKNTLYSIELNPSKSKSIDWRQIFDTSSIEVIPLETKEESLLTWAERFYAKDSMYTFLSDNRIITFKKDGNFAFQISSQGRGPGEYIVTEDFYIDDNQHFFVLDRNGHKIVEYSPGGRFINEIYIGVFGSSFIKINEDLWAIYIGSSSSENSSFRLNYYSIKENKIIKRFKEIKENELNWRHYQDNSNFVQLDKKIFFYYSLNYTIYELTENGIIPYYNLDCGKYQIPDQILEKEYTSVVDFDKNIKNHEYIARIMPIFITNNELYLGFQFENNYLHAFHYGKTTTVIEKYYNFLGITGFTIPTNEAILPVNFQNGFFYYIVESTLIPDHLKKTFSKQHNLPQLDENANPLLLKVKTKAHENKE</sequence>
<organism evidence="1 2">
    <name type="scientific">Butyricimonas hominis</name>
    <dbReference type="NCBI Taxonomy" id="2763032"/>
    <lineage>
        <taxon>Bacteria</taxon>
        <taxon>Pseudomonadati</taxon>
        <taxon>Bacteroidota</taxon>
        <taxon>Bacteroidia</taxon>
        <taxon>Bacteroidales</taxon>
        <taxon>Odoribacteraceae</taxon>
        <taxon>Butyricimonas</taxon>
    </lineage>
</organism>
<evidence type="ECO:0000313" key="1">
    <source>
        <dbReference type="EMBL" id="MBC5620964.1"/>
    </source>
</evidence>
<keyword evidence="2" id="KW-1185">Reference proteome</keyword>
<dbReference type="EMBL" id="JACOOH010000003">
    <property type="protein sequence ID" value="MBC5620964.1"/>
    <property type="molecule type" value="Genomic_DNA"/>
</dbReference>
<dbReference type="PROSITE" id="PS51257">
    <property type="entry name" value="PROKAR_LIPOPROTEIN"/>
    <property type="match status" value="1"/>
</dbReference>
<gene>
    <name evidence="1" type="ORF">H8S64_07630</name>
</gene>
<dbReference type="SUPFAM" id="SSF63829">
    <property type="entry name" value="Calcium-dependent phosphotriesterase"/>
    <property type="match status" value="1"/>
</dbReference>
<proteinExistence type="predicted"/>
<dbReference type="Gene3D" id="2.120.10.30">
    <property type="entry name" value="TolB, C-terminal domain"/>
    <property type="match status" value="1"/>
</dbReference>
<comment type="caution">
    <text evidence="1">The sequence shown here is derived from an EMBL/GenBank/DDBJ whole genome shotgun (WGS) entry which is preliminary data.</text>
</comment>
<dbReference type="Pfam" id="PF17170">
    <property type="entry name" value="DUF5128"/>
    <property type="match status" value="1"/>
</dbReference>
<name>A0ABR7CZ60_9BACT</name>